<feature type="domain" description="Transcription regulator TrmB C-terminal" evidence="3">
    <location>
        <begin position="121"/>
        <end position="193"/>
    </location>
</feature>
<dbReference type="AlphaFoldDB" id="A0A897N648"/>
<dbReference type="InterPro" id="IPR036390">
    <property type="entry name" value="WH_DNA-bd_sf"/>
</dbReference>
<organism evidence="4 5">
    <name type="scientific">Halapricum desulfuricans</name>
    <dbReference type="NCBI Taxonomy" id="2841257"/>
    <lineage>
        <taxon>Archaea</taxon>
        <taxon>Methanobacteriati</taxon>
        <taxon>Methanobacteriota</taxon>
        <taxon>Stenosarchaea group</taxon>
        <taxon>Halobacteria</taxon>
        <taxon>Halobacteriales</taxon>
        <taxon>Haloarculaceae</taxon>
        <taxon>Halapricum</taxon>
    </lineage>
</organism>
<feature type="domain" description="Transcription regulator TrmB N-terminal" evidence="2">
    <location>
        <begin position="18"/>
        <end position="84"/>
    </location>
</feature>
<dbReference type="InterPro" id="IPR036388">
    <property type="entry name" value="WH-like_DNA-bd_sf"/>
</dbReference>
<sequence>MMTPDPTADPQTVATEQLEQFGLSAYAAQTFVALASLGTGTARDVSRVSDVPRTRVYDAIDELHSRGLVDVRQSSPKEFWVISAETATRTFERELQHRTDLLRTALSELEPETRQDEQRGVWTVEGQRAVTQRVVEFLAGAEDEIVYMTVADLLTADLLEGLQDASARGVTVNLAGVSNPVRDRIREEVPDVETFESLWDWSDTPAGRLLMIDREQTLVSVLVNGDDAVPSDPRSETAIWGTGETNSLVVVLKAIFTWQLDRADDDGTDSSA</sequence>
<evidence type="ECO:0000256" key="1">
    <source>
        <dbReference type="ARBA" id="ARBA00007287"/>
    </source>
</evidence>
<evidence type="ECO:0000313" key="4">
    <source>
        <dbReference type="EMBL" id="QSG07758.1"/>
    </source>
</evidence>
<proteinExistence type="inferred from homology"/>
<dbReference type="InterPro" id="IPR021586">
    <property type="entry name" value="Tscrpt_reg_TrmB_C"/>
</dbReference>
<dbReference type="InterPro" id="IPR002831">
    <property type="entry name" value="Tscrpt_reg_TrmB_N"/>
</dbReference>
<dbReference type="InterPro" id="IPR051797">
    <property type="entry name" value="TrmB-like"/>
</dbReference>
<dbReference type="PANTHER" id="PTHR34293:SF1">
    <property type="entry name" value="HTH-TYPE TRANSCRIPTIONAL REGULATOR TRMBL2"/>
    <property type="match status" value="1"/>
</dbReference>
<accession>A0A897N648</accession>
<protein>
    <submittedName>
        <fullName evidence="4">Sugar-specific transcriptional regulator TrmB</fullName>
    </submittedName>
</protein>
<gene>
    <name evidence="4" type="ORF">HSR122_0347</name>
</gene>
<dbReference type="Pfam" id="PF11495">
    <property type="entry name" value="Regulator_TrmB"/>
    <property type="match status" value="1"/>
</dbReference>
<dbReference type="KEGG" id="hds:HSR122_0347"/>
<keyword evidence="5" id="KW-1185">Reference proteome</keyword>
<dbReference type="EMBL" id="CP064788">
    <property type="protein sequence ID" value="QSG07758.1"/>
    <property type="molecule type" value="Genomic_DNA"/>
</dbReference>
<evidence type="ECO:0000259" key="3">
    <source>
        <dbReference type="Pfam" id="PF11495"/>
    </source>
</evidence>
<dbReference type="PANTHER" id="PTHR34293">
    <property type="entry name" value="HTH-TYPE TRANSCRIPTIONAL REGULATOR TRMBL2"/>
    <property type="match status" value="1"/>
</dbReference>
<dbReference type="SUPFAM" id="SSF46785">
    <property type="entry name" value="Winged helix' DNA-binding domain"/>
    <property type="match status" value="1"/>
</dbReference>
<reference evidence="4 5" key="1">
    <citation type="submission" date="2020-11" db="EMBL/GenBank/DDBJ databases">
        <title>Carbohydrate-dependent, anaerobic sulfur respiration: A novel catabolism in halophilic archaea.</title>
        <authorList>
            <person name="Sorokin D.Y."/>
            <person name="Messina E."/>
            <person name="Smedile F."/>
            <person name="La Cono V."/>
            <person name="Hallsworth J.E."/>
            <person name="Yakimov M.M."/>
        </authorList>
    </citation>
    <scope>NUCLEOTIDE SEQUENCE [LARGE SCALE GENOMIC DNA]</scope>
    <source>
        <strain evidence="4 5">HSR12-2</strain>
    </source>
</reference>
<dbReference type="Proteomes" id="UP000662973">
    <property type="component" value="Chromosome"/>
</dbReference>
<comment type="similarity">
    <text evidence="1">Belongs to the transcriptional regulator TrmB family.</text>
</comment>
<dbReference type="Gene3D" id="1.10.10.10">
    <property type="entry name" value="Winged helix-like DNA-binding domain superfamily/Winged helix DNA-binding domain"/>
    <property type="match status" value="1"/>
</dbReference>
<dbReference type="Pfam" id="PF01978">
    <property type="entry name" value="TrmB"/>
    <property type="match status" value="1"/>
</dbReference>
<name>A0A897N648_9EURY</name>
<evidence type="ECO:0000259" key="2">
    <source>
        <dbReference type="Pfam" id="PF01978"/>
    </source>
</evidence>
<evidence type="ECO:0000313" key="5">
    <source>
        <dbReference type="Proteomes" id="UP000662973"/>
    </source>
</evidence>